<dbReference type="Pfam" id="PF20570">
    <property type="entry name" value="DUF6779"/>
    <property type="match status" value="1"/>
</dbReference>
<protein>
    <submittedName>
        <fullName evidence="4">DUF6779 domain-containing protein</fullName>
    </submittedName>
</protein>
<accession>A0ABU4ES29</accession>
<evidence type="ECO:0000313" key="4">
    <source>
        <dbReference type="EMBL" id="MDV7132731.1"/>
    </source>
</evidence>
<feature type="compositionally biased region" description="Acidic residues" evidence="1">
    <location>
        <begin position="236"/>
        <end position="251"/>
    </location>
</feature>
<feature type="domain" description="DUF6779" evidence="3">
    <location>
        <begin position="49"/>
        <end position="148"/>
    </location>
</feature>
<evidence type="ECO:0000259" key="3">
    <source>
        <dbReference type="Pfam" id="PF20570"/>
    </source>
</evidence>
<evidence type="ECO:0000256" key="2">
    <source>
        <dbReference type="SAM" id="Phobius"/>
    </source>
</evidence>
<evidence type="ECO:0000313" key="5">
    <source>
        <dbReference type="Proteomes" id="UP001185792"/>
    </source>
</evidence>
<dbReference type="Proteomes" id="UP001185792">
    <property type="component" value="Unassembled WGS sequence"/>
</dbReference>
<dbReference type="RefSeq" id="WP_317712098.1">
    <property type="nucleotide sequence ID" value="NZ_JAWLUM010000001.1"/>
</dbReference>
<feature type="region of interest" description="Disordered" evidence="1">
    <location>
        <begin position="157"/>
        <end position="336"/>
    </location>
</feature>
<keyword evidence="5" id="KW-1185">Reference proteome</keyword>
<dbReference type="InterPro" id="IPR046706">
    <property type="entry name" value="DUF6779"/>
</dbReference>
<organism evidence="4 5">
    <name type="scientific">Williamsia marianensis</name>
    <dbReference type="NCBI Taxonomy" id="85044"/>
    <lineage>
        <taxon>Bacteria</taxon>
        <taxon>Bacillati</taxon>
        <taxon>Actinomycetota</taxon>
        <taxon>Actinomycetes</taxon>
        <taxon>Mycobacteriales</taxon>
        <taxon>Nocardiaceae</taxon>
        <taxon>Williamsia</taxon>
    </lineage>
</organism>
<keyword evidence="2" id="KW-0472">Membrane</keyword>
<reference evidence="4 5" key="1">
    <citation type="submission" date="2023-10" db="EMBL/GenBank/DDBJ databases">
        <title>Development of a sustainable strategy for remediation of hydrocarbon-contaminated territories based on the waste exchange concept.</title>
        <authorList>
            <person name="Krivoruchko A."/>
        </authorList>
    </citation>
    <scope>NUCLEOTIDE SEQUENCE [LARGE SCALE GENOMIC DNA]</scope>
    <source>
        <strain evidence="4 5">IEGM 1236</strain>
    </source>
</reference>
<feature type="transmembrane region" description="Helical" evidence="2">
    <location>
        <begin position="45"/>
        <end position="65"/>
    </location>
</feature>
<keyword evidence="2" id="KW-1133">Transmembrane helix</keyword>
<sequence>MTTSAGRSADARRARRGPGQWLLGMLLLFALGSSIFMIFTSEMSIAASLAVITALWAAVIGAILVTKYRRQADSADAKARDLRLVYELQLEREISARRQYELGVETQVRKEIGEQSGEELSALKAELQSLRSSLEQLLGELPDERIALVRERLPELENRANRHEGSGNPYAPAGFADQHFPPAPLVPDDGTVAERDFASTAPPADRRRDDNPNESTQVIPVVSDEDPVPVEPAETPADDAADTDESSDAGEQDAVTSDHPGDTTNAQTPSGRHAGSRRRTDDAAPEVVAAEDVARTAEPQVAGAHEKRAEEADGASEAQVESSASGPFVDETPTDEWEVAVPAEGGIPNALLADDDEQAADHPGAHASGRSVSELLTRFESSAPAGGRRRRRS</sequence>
<proteinExistence type="predicted"/>
<name>A0ABU4ES29_WILMA</name>
<feature type="transmembrane region" description="Helical" evidence="2">
    <location>
        <begin position="21"/>
        <end position="39"/>
    </location>
</feature>
<evidence type="ECO:0000256" key="1">
    <source>
        <dbReference type="SAM" id="MobiDB-lite"/>
    </source>
</evidence>
<gene>
    <name evidence="4" type="ORF">R4198_03420</name>
</gene>
<feature type="region of interest" description="Disordered" evidence="1">
    <location>
        <begin position="354"/>
        <end position="393"/>
    </location>
</feature>
<comment type="caution">
    <text evidence="4">The sequence shown here is derived from an EMBL/GenBank/DDBJ whole genome shotgun (WGS) entry which is preliminary data.</text>
</comment>
<dbReference type="EMBL" id="JAWLUM010000001">
    <property type="protein sequence ID" value="MDV7132731.1"/>
    <property type="molecule type" value="Genomic_DNA"/>
</dbReference>
<keyword evidence="2" id="KW-0812">Transmembrane</keyword>